<feature type="transmembrane region" description="Helical" evidence="2">
    <location>
        <begin position="12"/>
        <end position="35"/>
    </location>
</feature>
<dbReference type="PANTHER" id="PTHR42709">
    <property type="entry name" value="ALKALINE PHOSPHATASE LIKE PROTEIN"/>
    <property type="match status" value="1"/>
</dbReference>
<dbReference type="InterPro" id="IPR051311">
    <property type="entry name" value="DedA_domain"/>
</dbReference>
<evidence type="ECO:0000259" key="3">
    <source>
        <dbReference type="Pfam" id="PF09335"/>
    </source>
</evidence>
<keyword evidence="2" id="KW-0812">Transmembrane</keyword>
<evidence type="ECO:0000256" key="1">
    <source>
        <dbReference type="ARBA" id="ARBA00010792"/>
    </source>
</evidence>
<dbReference type="AlphaFoldDB" id="A0A364K228"/>
<organism evidence="4 5">
    <name type="scientific">Thermoflavimicrobium daqui</name>
    <dbReference type="NCBI Taxonomy" id="2137476"/>
    <lineage>
        <taxon>Bacteria</taxon>
        <taxon>Bacillati</taxon>
        <taxon>Bacillota</taxon>
        <taxon>Bacilli</taxon>
        <taxon>Bacillales</taxon>
        <taxon>Thermoactinomycetaceae</taxon>
        <taxon>Thermoflavimicrobium</taxon>
    </lineage>
</organism>
<comment type="similarity">
    <text evidence="1">Belongs to the DedA family.</text>
</comment>
<dbReference type="Proteomes" id="UP000251213">
    <property type="component" value="Unassembled WGS sequence"/>
</dbReference>
<keyword evidence="2" id="KW-0472">Membrane</keyword>
<feature type="transmembrane region" description="Helical" evidence="2">
    <location>
        <begin position="161"/>
        <end position="179"/>
    </location>
</feature>
<name>A0A364K228_9BACL</name>
<reference evidence="4 5" key="1">
    <citation type="submission" date="2018-06" db="EMBL/GenBank/DDBJ databases">
        <title>Thermoflavimicrobium daqus sp. nov., a thermophilic microbe isolated from Moutai-flavour Daqu.</title>
        <authorList>
            <person name="Wang X."/>
            <person name="Zhou H."/>
        </authorList>
    </citation>
    <scope>NUCLEOTIDE SEQUENCE [LARGE SCALE GENOMIC DNA]</scope>
    <source>
        <strain evidence="4 5">FBKL4.011</strain>
    </source>
</reference>
<dbReference type="InterPro" id="IPR032816">
    <property type="entry name" value="VTT_dom"/>
</dbReference>
<feature type="transmembrane region" description="Helical" evidence="2">
    <location>
        <begin position="47"/>
        <end position="68"/>
    </location>
</feature>
<feature type="transmembrane region" description="Helical" evidence="2">
    <location>
        <begin position="128"/>
        <end position="149"/>
    </location>
</feature>
<protein>
    <recommendedName>
        <fullName evidence="3">VTT domain-containing protein</fullName>
    </recommendedName>
</protein>
<keyword evidence="5" id="KW-1185">Reference proteome</keyword>
<evidence type="ECO:0000313" key="5">
    <source>
        <dbReference type="Proteomes" id="UP000251213"/>
    </source>
</evidence>
<dbReference type="PANTHER" id="PTHR42709:SF11">
    <property type="entry name" value="DEDA FAMILY PROTEIN"/>
    <property type="match status" value="1"/>
</dbReference>
<feature type="domain" description="VTT" evidence="3">
    <location>
        <begin position="48"/>
        <end position="145"/>
    </location>
</feature>
<evidence type="ECO:0000256" key="2">
    <source>
        <dbReference type="SAM" id="Phobius"/>
    </source>
</evidence>
<feature type="transmembrane region" description="Helical" evidence="2">
    <location>
        <begin position="100"/>
        <end position="121"/>
    </location>
</feature>
<dbReference type="Pfam" id="PF09335">
    <property type="entry name" value="VTT_dom"/>
    <property type="match status" value="1"/>
</dbReference>
<dbReference type="GO" id="GO:0005886">
    <property type="term" value="C:plasma membrane"/>
    <property type="evidence" value="ECO:0007669"/>
    <property type="project" value="TreeGrafter"/>
</dbReference>
<proteinExistence type="inferred from homology"/>
<dbReference type="EMBL" id="QJKK01000010">
    <property type="protein sequence ID" value="RAL22080.1"/>
    <property type="molecule type" value="Genomic_DNA"/>
</dbReference>
<sequence>MTQKILDFLMEYGIWGLMIHAFADAVIFPIPAFFTQVSLSLIKPSSALWYATFGYMACLLGTPIGYFIGKLLGSSVLYKILKREWIDSVTKMFQKNGETAILIGSFTPIPFKAFTILSGCLSFPLWKLIGYAAIGRAVKFYVVGILFYIYGRMAENMVKDVSLYIFLIAVPILLLIFVLKRKYSQKR</sequence>
<comment type="caution">
    <text evidence="4">The sequence shown here is derived from an EMBL/GenBank/DDBJ whole genome shotgun (WGS) entry which is preliminary data.</text>
</comment>
<dbReference type="RefSeq" id="WP_113659923.1">
    <property type="nucleotide sequence ID" value="NZ_KZ845672.1"/>
</dbReference>
<gene>
    <name evidence="4" type="ORF">DL897_14900</name>
</gene>
<evidence type="ECO:0000313" key="4">
    <source>
        <dbReference type="EMBL" id="RAL22080.1"/>
    </source>
</evidence>
<keyword evidence="2" id="KW-1133">Transmembrane helix</keyword>
<reference evidence="4 5" key="2">
    <citation type="submission" date="2018-06" db="EMBL/GenBank/DDBJ databases">
        <authorList>
            <person name="Zhirakovskaya E."/>
        </authorList>
    </citation>
    <scope>NUCLEOTIDE SEQUENCE [LARGE SCALE GENOMIC DNA]</scope>
    <source>
        <strain evidence="4 5">FBKL4.011</strain>
    </source>
</reference>
<accession>A0A364K228</accession>
<dbReference type="OrthoDB" id="9810270at2"/>